<dbReference type="GO" id="GO:0008270">
    <property type="term" value="F:zinc ion binding"/>
    <property type="evidence" value="ECO:0007669"/>
    <property type="project" value="UniProtKB-KW"/>
</dbReference>
<feature type="domain" description="RING-type" evidence="5">
    <location>
        <begin position="9"/>
        <end position="53"/>
    </location>
</feature>
<evidence type="ECO:0000259" key="5">
    <source>
        <dbReference type="PROSITE" id="PS50089"/>
    </source>
</evidence>
<dbReference type="InterPro" id="IPR017907">
    <property type="entry name" value="Znf_RING_CS"/>
</dbReference>
<keyword evidence="1" id="KW-0479">Metal-binding</keyword>
<dbReference type="Pfam" id="PF13920">
    <property type="entry name" value="zf-C3HC4_3"/>
    <property type="match status" value="1"/>
</dbReference>
<name>E3MER9_CAERE</name>
<dbReference type="InterPro" id="IPR001841">
    <property type="entry name" value="Znf_RING"/>
</dbReference>
<dbReference type="PROSITE" id="PS00518">
    <property type="entry name" value="ZF_RING_1"/>
    <property type="match status" value="1"/>
</dbReference>
<evidence type="ECO:0000313" key="7">
    <source>
        <dbReference type="Proteomes" id="UP000008281"/>
    </source>
</evidence>
<proteinExistence type="predicted"/>
<gene>
    <name evidence="6" type="ORF">CRE_21774</name>
</gene>
<evidence type="ECO:0000256" key="1">
    <source>
        <dbReference type="ARBA" id="ARBA00022723"/>
    </source>
</evidence>
<protein>
    <recommendedName>
        <fullName evidence="5">RING-type domain-containing protein</fullName>
    </recommendedName>
</protein>
<dbReference type="HOGENOM" id="CLU_1742275_0_0_1"/>
<dbReference type="AlphaFoldDB" id="E3MER9"/>
<evidence type="ECO:0000256" key="4">
    <source>
        <dbReference type="PROSITE-ProRule" id="PRU00175"/>
    </source>
</evidence>
<accession>E3MER9</accession>
<dbReference type="Gene3D" id="3.30.40.10">
    <property type="entry name" value="Zinc/RING finger domain, C3HC4 (zinc finger)"/>
    <property type="match status" value="1"/>
</dbReference>
<reference evidence="6" key="1">
    <citation type="submission" date="2007-07" db="EMBL/GenBank/DDBJ databases">
        <title>PCAP assembly of the Caenorhabditis remanei genome.</title>
        <authorList>
            <consortium name="The Caenorhabditis remanei Sequencing Consortium"/>
            <person name="Wilson R.K."/>
        </authorList>
    </citation>
    <scope>NUCLEOTIDE SEQUENCE [LARGE SCALE GENOMIC DNA]</scope>
    <source>
        <strain evidence="6">PB4641</strain>
    </source>
</reference>
<evidence type="ECO:0000313" key="6">
    <source>
        <dbReference type="EMBL" id="EFP00458.1"/>
    </source>
</evidence>
<keyword evidence="3" id="KW-0862">Zinc</keyword>
<dbReference type="EMBL" id="DS268439">
    <property type="protein sequence ID" value="EFP00458.1"/>
    <property type="molecule type" value="Genomic_DNA"/>
</dbReference>
<keyword evidence="7" id="KW-1185">Reference proteome</keyword>
<keyword evidence="2 4" id="KW-0863">Zinc-finger</keyword>
<dbReference type="SUPFAM" id="SSF57850">
    <property type="entry name" value="RING/U-box"/>
    <property type="match status" value="1"/>
</dbReference>
<evidence type="ECO:0000256" key="2">
    <source>
        <dbReference type="ARBA" id="ARBA00022771"/>
    </source>
</evidence>
<dbReference type="PROSITE" id="PS50089">
    <property type="entry name" value="ZF_RING_2"/>
    <property type="match status" value="1"/>
</dbReference>
<dbReference type="InParanoid" id="E3MER9"/>
<organism evidence="7">
    <name type="scientific">Caenorhabditis remanei</name>
    <name type="common">Caenorhabditis vulgaris</name>
    <dbReference type="NCBI Taxonomy" id="31234"/>
    <lineage>
        <taxon>Eukaryota</taxon>
        <taxon>Metazoa</taxon>
        <taxon>Ecdysozoa</taxon>
        <taxon>Nematoda</taxon>
        <taxon>Chromadorea</taxon>
        <taxon>Rhabditida</taxon>
        <taxon>Rhabditina</taxon>
        <taxon>Rhabditomorpha</taxon>
        <taxon>Rhabditoidea</taxon>
        <taxon>Rhabditidae</taxon>
        <taxon>Peloderinae</taxon>
        <taxon>Caenorhabditis</taxon>
    </lineage>
</organism>
<dbReference type="Proteomes" id="UP000008281">
    <property type="component" value="Unassembled WGS sequence"/>
</dbReference>
<dbReference type="InterPro" id="IPR013083">
    <property type="entry name" value="Znf_RING/FYVE/PHD"/>
</dbReference>
<sequence>MFSPASLECYGCKYQGYPDTFYDSNEKRSCFCKCGHALCKQCIEKLVNCPICDTEIKEVRNYAAEKLLDSYREDPVIVFRRWWSNEGNQEETCIKCCEPCNSLRMCITCFSAKLDFLVVYGDPDKEKPWEKNEIKRMRRRQIEEFQKKCE</sequence>
<evidence type="ECO:0000256" key="3">
    <source>
        <dbReference type="ARBA" id="ARBA00022833"/>
    </source>
</evidence>